<gene>
    <name evidence="1" type="ORF">C2869_01680</name>
</gene>
<reference evidence="1 2" key="1">
    <citation type="submission" date="2018-01" db="EMBL/GenBank/DDBJ databases">
        <title>Genome sequence of a Cantenovulum-like bacteria.</title>
        <authorList>
            <person name="Tan W.R."/>
            <person name="Lau N.-S."/>
            <person name="Go F."/>
            <person name="Amirul A.-A.A."/>
        </authorList>
    </citation>
    <scope>NUCLEOTIDE SEQUENCE [LARGE SCALE GENOMIC DNA]</scope>
    <source>
        <strain evidence="1 2">CCB-QB4</strain>
    </source>
</reference>
<organism evidence="1 2">
    <name type="scientific">Saccharobesus litoralis</name>
    <dbReference type="NCBI Taxonomy" id="2172099"/>
    <lineage>
        <taxon>Bacteria</taxon>
        <taxon>Pseudomonadati</taxon>
        <taxon>Pseudomonadota</taxon>
        <taxon>Gammaproteobacteria</taxon>
        <taxon>Alteromonadales</taxon>
        <taxon>Alteromonadaceae</taxon>
        <taxon>Saccharobesus</taxon>
    </lineage>
</organism>
<evidence type="ECO:0000313" key="1">
    <source>
        <dbReference type="EMBL" id="AWB65232.1"/>
    </source>
</evidence>
<name>A0A2S0VM27_9ALTE</name>
<sequence length="59" mass="6858">MATARRSQICKNLIRHPLFNKVPLLTNPKNELDLTVYNISCLINLAGRQWQPHDARKFV</sequence>
<dbReference type="Proteomes" id="UP000244441">
    <property type="component" value="Chromosome"/>
</dbReference>
<protein>
    <submittedName>
        <fullName evidence="1">Uncharacterized protein</fullName>
    </submittedName>
</protein>
<dbReference type="AlphaFoldDB" id="A0A2S0VM27"/>
<proteinExistence type="predicted"/>
<accession>A0A2S0VM27</accession>
<evidence type="ECO:0000313" key="2">
    <source>
        <dbReference type="Proteomes" id="UP000244441"/>
    </source>
</evidence>
<keyword evidence="2" id="KW-1185">Reference proteome</keyword>
<dbReference type="KEGG" id="cate:C2869_01680"/>
<dbReference type="EMBL" id="CP026604">
    <property type="protein sequence ID" value="AWB65232.1"/>
    <property type="molecule type" value="Genomic_DNA"/>
</dbReference>